<accession>A0ABD3MWB3</accession>
<dbReference type="Gene3D" id="3.40.140.100">
    <property type="entry name" value="Ubiquitin-like modifier-activating enzyme ATG7 C-terminal domain"/>
    <property type="match status" value="1"/>
</dbReference>
<dbReference type="InterPro" id="IPR042522">
    <property type="entry name" value="Atg7_N_1"/>
</dbReference>
<sequence length="927" mass="101122">MTSPATPSPSLQLQLQLQQQQAGQSSSSSTKPTLVQFQPFRSIPEPTFFLQHNSIKLNVLKLQEDGLELYGYFASSSAAGAAVVAGGSSGILPPPGMRFDSTSSYFKNHPSTTSASSSTANTANIDSNNNTTTILSSNRKNEYLRAVGTLSSINTLESFKNMNKNTYLNEFSLPRLLKCCGILKSNGDGGGDGEEEFDNPNAHLVSTTCILHTNLKSNIVVYWFAFPALVPRPGCGIAYSTATTSTTMDQEVSGGRERKYQRRLIDAWGAHACRMLSNSFYNFRVRHERKELLRRQRGDDGVPTASAAATAAAASEDVVVDKQEEVWCPPFFLLLPPPIDDDDDWRMTGGGRESVKCLPLNEATYNSLSEKEKQDVIFAFVDPAATPPRLSASDADDENAPEAVGWTLRNLVAYISLRLKLGGTDQTFLSYRCPFLRRIDLSSFGNSIMEDAEKNEEDSMRESFEDVGDDNDDAGVGGSLLLDIAIPLAADYKWPSTSATGTDTNDDDCDTIISSYRCVGWELNKNNKPGPRSIDLRPLVSPAHLSRQANDLNLRLMKWRALPSLNVEMLSNMKVLLIGAGTLGCGVARTLLGWGVRMITFVDSGRVSYSNPVRQSLFCVDDCKDGGKYKATAAAASLVSIAGPDVKSEGVVLSIPMPGHSFGRGKDGGMAEIEAVRKDVERLHSLIEESEVVFLLTDTRESRWLPTVIALATETPLINAALGLDSWLVMRHGPPTSSLLSMNSTTNAGTADRQRLGCYFCSDVVAPENSMRDRTLDQQCTVTRPGLAPIAASMATELMVAMFHHPLGHCAPAPERRRDNNPGEYAPVDDGTDPSSSALGRLPHQIRGTVVTYTMMTPTIPAFQSCTACSDRVVEEYRRNRFDFVKCVCCDDDGSYLEEVSGLAIFREEAAKKLDECLDWDDGDEDC</sequence>
<reference evidence="13 14" key="1">
    <citation type="submission" date="2024-10" db="EMBL/GenBank/DDBJ databases">
        <title>Updated reference genomes for cyclostephanoid diatoms.</title>
        <authorList>
            <person name="Roberts W.R."/>
            <person name="Alverson A.J."/>
        </authorList>
    </citation>
    <scope>NUCLEOTIDE SEQUENCE [LARGE SCALE GENOMIC DNA]</scope>
    <source>
        <strain evidence="13 14">AJA232-27</strain>
    </source>
</reference>
<feature type="compositionally biased region" description="Low complexity" evidence="10">
    <location>
        <begin position="111"/>
        <end position="133"/>
    </location>
</feature>
<dbReference type="PANTHER" id="PTHR10953">
    <property type="entry name" value="UBIQUITIN-ACTIVATING ENZYME E1"/>
    <property type="match status" value="1"/>
</dbReference>
<evidence type="ECO:0000256" key="10">
    <source>
        <dbReference type="SAM" id="MobiDB-lite"/>
    </source>
</evidence>
<comment type="similarity">
    <text evidence="1">Belongs to the ATG7 family.</text>
</comment>
<keyword evidence="14" id="KW-1185">Reference proteome</keyword>
<proteinExistence type="inferred from homology"/>
<dbReference type="GO" id="GO:0015031">
    <property type="term" value="P:protein transport"/>
    <property type="evidence" value="ECO:0007669"/>
    <property type="project" value="UniProtKB-KW"/>
</dbReference>
<evidence type="ECO:0000256" key="3">
    <source>
        <dbReference type="ARBA" id="ARBA00018730"/>
    </source>
</evidence>
<evidence type="ECO:0000313" key="14">
    <source>
        <dbReference type="Proteomes" id="UP001530293"/>
    </source>
</evidence>
<dbReference type="Gene3D" id="3.40.50.720">
    <property type="entry name" value="NAD(P)-binding Rossmann-like Domain"/>
    <property type="match status" value="1"/>
</dbReference>
<dbReference type="InterPro" id="IPR032197">
    <property type="entry name" value="Atg7_N"/>
</dbReference>
<evidence type="ECO:0000256" key="1">
    <source>
        <dbReference type="ARBA" id="ARBA00010931"/>
    </source>
</evidence>
<dbReference type="InterPro" id="IPR000594">
    <property type="entry name" value="ThiF_NAD_FAD-bd"/>
</dbReference>
<dbReference type="PANTHER" id="PTHR10953:SF3">
    <property type="entry name" value="UBIQUITIN-LIKE MODIFIER-ACTIVATING ENZYME ATG7"/>
    <property type="match status" value="1"/>
</dbReference>
<keyword evidence="5" id="KW-0653">Protein transport</keyword>
<feature type="region of interest" description="Disordered" evidence="10">
    <location>
        <begin position="1"/>
        <end position="33"/>
    </location>
</feature>
<organism evidence="13 14">
    <name type="scientific">Discostella pseudostelligera</name>
    <dbReference type="NCBI Taxonomy" id="259834"/>
    <lineage>
        <taxon>Eukaryota</taxon>
        <taxon>Sar</taxon>
        <taxon>Stramenopiles</taxon>
        <taxon>Ochrophyta</taxon>
        <taxon>Bacillariophyta</taxon>
        <taxon>Coscinodiscophyceae</taxon>
        <taxon>Thalassiosirophycidae</taxon>
        <taxon>Stephanodiscales</taxon>
        <taxon>Stephanodiscaceae</taxon>
        <taxon>Discostella</taxon>
    </lineage>
</organism>
<evidence type="ECO:0000256" key="9">
    <source>
        <dbReference type="ARBA" id="ARBA00032823"/>
    </source>
</evidence>
<evidence type="ECO:0000256" key="6">
    <source>
        <dbReference type="ARBA" id="ARBA00023006"/>
    </source>
</evidence>
<feature type="region of interest" description="Disordered" evidence="10">
    <location>
        <begin position="102"/>
        <end position="133"/>
    </location>
</feature>
<feature type="domain" description="THIF-type NAD/FAD binding fold" evidence="11">
    <location>
        <begin position="555"/>
        <end position="806"/>
    </location>
</feature>
<evidence type="ECO:0000256" key="5">
    <source>
        <dbReference type="ARBA" id="ARBA00022927"/>
    </source>
</evidence>
<dbReference type="FunFam" id="3.40.50.720:FF:000243">
    <property type="entry name" value="Ubiquitin-like modifier-activating enzyme ATG7"/>
    <property type="match status" value="1"/>
</dbReference>
<evidence type="ECO:0000259" key="11">
    <source>
        <dbReference type="Pfam" id="PF00899"/>
    </source>
</evidence>
<dbReference type="InterPro" id="IPR042523">
    <property type="entry name" value="Atg7_N_2"/>
</dbReference>
<evidence type="ECO:0000256" key="8">
    <source>
        <dbReference type="ARBA" id="ARBA00030242"/>
    </source>
</evidence>
<evidence type="ECO:0000256" key="7">
    <source>
        <dbReference type="ARBA" id="ARBA00029897"/>
    </source>
</evidence>
<dbReference type="SUPFAM" id="SSF69572">
    <property type="entry name" value="Activating enzymes of the ubiquitin-like proteins"/>
    <property type="match status" value="1"/>
</dbReference>
<comment type="caution">
    <text evidence="13">The sequence shown here is derived from an EMBL/GenBank/DDBJ whole genome shotgun (WGS) entry which is preliminary data.</text>
</comment>
<dbReference type="InterPro" id="IPR045886">
    <property type="entry name" value="ThiF/MoeB/HesA"/>
</dbReference>
<dbReference type="Proteomes" id="UP001530293">
    <property type="component" value="Unassembled WGS sequence"/>
</dbReference>
<keyword evidence="6" id="KW-0072">Autophagy</keyword>
<name>A0ABD3MWB3_9STRA</name>
<dbReference type="InterPro" id="IPR035985">
    <property type="entry name" value="Ubiquitin-activating_enz"/>
</dbReference>
<dbReference type="Gene3D" id="3.40.140.70">
    <property type="entry name" value="Ubiquitin-like modifier-activating enzyme ATG7 N-terminal domain"/>
    <property type="match status" value="1"/>
</dbReference>
<dbReference type="Pfam" id="PF00899">
    <property type="entry name" value="ThiF"/>
    <property type="match status" value="1"/>
</dbReference>
<evidence type="ECO:0000259" key="12">
    <source>
        <dbReference type="Pfam" id="PF16420"/>
    </source>
</evidence>
<dbReference type="EMBL" id="JALLBG020000068">
    <property type="protein sequence ID" value="KAL3768213.1"/>
    <property type="molecule type" value="Genomic_DNA"/>
</dbReference>
<evidence type="ECO:0000256" key="4">
    <source>
        <dbReference type="ARBA" id="ARBA00022448"/>
    </source>
</evidence>
<protein>
    <recommendedName>
        <fullName evidence="2">Ubiquitin-like modifier-activating enzyme ATG7</fullName>
    </recommendedName>
    <alternativeName>
        <fullName evidence="7 9">ATG12-activating enzyme E1 ATG7</fullName>
    </alternativeName>
    <alternativeName>
        <fullName evidence="8">Autophagy-related protein 7</fullName>
    </alternativeName>
    <alternativeName>
        <fullName evidence="3">Ubiquitin-like modifier-activating enzyme atg7</fullName>
    </alternativeName>
</protein>
<evidence type="ECO:0000313" key="13">
    <source>
        <dbReference type="EMBL" id="KAL3768213.1"/>
    </source>
</evidence>
<feature type="domain" description="Ubiquitin-like modifier-activating enzyme Atg7 N-terminal" evidence="12">
    <location>
        <begin position="35"/>
        <end position="539"/>
    </location>
</feature>
<gene>
    <name evidence="13" type="ORF">ACHAWU_001903</name>
</gene>
<dbReference type="Pfam" id="PF16420">
    <property type="entry name" value="ATG7_N"/>
    <property type="match status" value="1"/>
</dbReference>
<dbReference type="GO" id="GO:0006914">
    <property type="term" value="P:autophagy"/>
    <property type="evidence" value="ECO:0007669"/>
    <property type="project" value="UniProtKB-KW"/>
</dbReference>
<keyword evidence="4" id="KW-0813">Transport</keyword>
<evidence type="ECO:0000256" key="2">
    <source>
        <dbReference type="ARBA" id="ARBA00017647"/>
    </source>
</evidence>
<feature type="region of interest" description="Disordered" evidence="10">
    <location>
        <begin position="811"/>
        <end position="839"/>
    </location>
</feature>
<dbReference type="AlphaFoldDB" id="A0ABD3MWB3"/>